<protein>
    <submittedName>
        <fullName evidence="2">Lysophospholipase L1</fullName>
    </submittedName>
</protein>
<evidence type="ECO:0000313" key="2">
    <source>
        <dbReference type="EMBL" id="SFL44521.1"/>
    </source>
</evidence>
<dbReference type="InterPro" id="IPR036514">
    <property type="entry name" value="SGNH_hydro_sf"/>
</dbReference>
<organism evidence="2 3">
    <name type="scientific">Halogranum rubrum</name>
    <dbReference type="NCBI Taxonomy" id="553466"/>
    <lineage>
        <taxon>Archaea</taxon>
        <taxon>Methanobacteriati</taxon>
        <taxon>Methanobacteriota</taxon>
        <taxon>Stenosarchaea group</taxon>
        <taxon>Halobacteria</taxon>
        <taxon>Halobacteriales</taxon>
        <taxon>Haloferacaceae</taxon>
    </lineage>
</organism>
<dbReference type="AlphaFoldDB" id="A0A1I4HSG3"/>
<feature type="domain" description="SGNH hydrolase-type esterase" evidence="1">
    <location>
        <begin position="158"/>
        <end position="329"/>
    </location>
</feature>
<dbReference type="Gene3D" id="3.40.50.1110">
    <property type="entry name" value="SGNH hydrolase"/>
    <property type="match status" value="1"/>
</dbReference>
<dbReference type="STRING" id="553466.SAMN04487950_3779"/>
<reference evidence="3" key="1">
    <citation type="submission" date="2016-10" db="EMBL/GenBank/DDBJ databases">
        <authorList>
            <person name="Varghese N."/>
            <person name="Submissions S."/>
        </authorList>
    </citation>
    <scope>NUCLEOTIDE SEQUENCE [LARGE SCALE GENOMIC DNA]</scope>
    <source>
        <strain evidence="3">CGMCC 1.7738</strain>
    </source>
</reference>
<keyword evidence="3" id="KW-1185">Reference proteome</keyword>
<evidence type="ECO:0000259" key="1">
    <source>
        <dbReference type="Pfam" id="PF14606"/>
    </source>
</evidence>
<evidence type="ECO:0000313" key="3">
    <source>
        <dbReference type="Proteomes" id="UP000199607"/>
    </source>
</evidence>
<dbReference type="Pfam" id="PF14606">
    <property type="entry name" value="Lipase_GDSL_3"/>
    <property type="match status" value="1"/>
</dbReference>
<dbReference type="Proteomes" id="UP000199607">
    <property type="component" value="Unassembled WGS sequence"/>
</dbReference>
<dbReference type="RefSeq" id="WP_089871422.1">
    <property type="nucleotide sequence ID" value="NZ_FOTC01000006.1"/>
</dbReference>
<proteinExistence type="predicted"/>
<name>A0A1I4HSG3_9EURY</name>
<gene>
    <name evidence="2" type="ORF">SAMN04487950_3779</name>
</gene>
<accession>A0A1I4HSG3</accession>
<dbReference type="InterPro" id="IPR013830">
    <property type="entry name" value="SGNH_hydro"/>
</dbReference>
<dbReference type="SUPFAM" id="SSF52266">
    <property type="entry name" value="SGNH hydrolase"/>
    <property type="match status" value="1"/>
</dbReference>
<sequence>MLHDSIEFHNVEEARALDDHDGLLLQRVPENVRTELNEGAQNRMCHPAGAEIRFVPEGTVRLVLSTRVRESVVRVFWGPFQSPEEFVVGPDPTEIEVTFPEKLGRLDPDRVEELAFDPRVCRLRLPGEHRGGHVLYHGVDGDVRPPRAEERPSTRYLAYGTSITEGEAALGEHLTYVSQTATRLDADLLNLGSCGTAFCDAAIADHIAARDDWDVATLAISVNMVDRFSVAEFRERAANLVDTVAAAHPERPVACITIYPNGRDVLDGEDEDGRCEQFRQALRDVVRETPHDNVTLIEGPDVLDGLGGLTTDLTHPGDDAMIRMGENLAERLKPLLEE</sequence>
<dbReference type="EMBL" id="FOTC01000006">
    <property type="protein sequence ID" value="SFL44521.1"/>
    <property type="molecule type" value="Genomic_DNA"/>
</dbReference>